<dbReference type="AlphaFoldDB" id="A0A846LJ77"/>
<organism evidence="1 2">
    <name type="scientific">Modestobacter marinus</name>
    <dbReference type="NCBI Taxonomy" id="477641"/>
    <lineage>
        <taxon>Bacteria</taxon>
        <taxon>Bacillati</taxon>
        <taxon>Actinomycetota</taxon>
        <taxon>Actinomycetes</taxon>
        <taxon>Geodermatophilales</taxon>
        <taxon>Geodermatophilaceae</taxon>
        <taxon>Modestobacter</taxon>
    </lineage>
</organism>
<gene>
    <name evidence="1" type="ORF">FB380_002589</name>
</gene>
<sequence>MTAGLVTGDEAWRAASSVRTKTSRAGRGSLLATAVQVRAIQVPAFQGEDTP</sequence>
<comment type="caution">
    <text evidence="1">The sequence shown here is derived from an EMBL/GenBank/DDBJ whole genome shotgun (WGS) entry which is preliminary data.</text>
</comment>
<dbReference type="EMBL" id="JAAMPA010000001">
    <property type="protein sequence ID" value="NIH68143.1"/>
    <property type="molecule type" value="Genomic_DNA"/>
</dbReference>
<evidence type="ECO:0000313" key="1">
    <source>
        <dbReference type="EMBL" id="NIH68143.1"/>
    </source>
</evidence>
<reference evidence="1 2" key="1">
    <citation type="submission" date="2020-02" db="EMBL/GenBank/DDBJ databases">
        <title>Sequencing the genomes of 1000 actinobacteria strains.</title>
        <authorList>
            <person name="Klenk H.-P."/>
        </authorList>
    </citation>
    <scope>NUCLEOTIDE SEQUENCE [LARGE SCALE GENOMIC DNA]</scope>
    <source>
        <strain evidence="1 2">DSM 45201</strain>
    </source>
</reference>
<dbReference type="Proteomes" id="UP000552836">
    <property type="component" value="Unassembled WGS sequence"/>
</dbReference>
<name>A0A846LJ77_9ACTN</name>
<accession>A0A846LJ77</accession>
<proteinExistence type="predicted"/>
<evidence type="ECO:0000313" key="2">
    <source>
        <dbReference type="Proteomes" id="UP000552836"/>
    </source>
</evidence>
<protein>
    <submittedName>
        <fullName evidence="1">Uncharacterized protein</fullName>
    </submittedName>
</protein>